<keyword evidence="1" id="KW-0732">Signal</keyword>
<dbReference type="PROSITE" id="PS51257">
    <property type="entry name" value="PROKAR_LIPOPROTEIN"/>
    <property type="match status" value="1"/>
</dbReference>
<feature type="signal peptide" evidence="1">
    <location>
        <begin position="1"/>
        <end position="24"/>
    </location>
</feature>
<reference evidence="2" key="1">
    <citation type="submission" date="2020-10" db="EMBL/GenBank/DDBJ databases">
        <authorList>
            <person name="Gilroy R."/>
        </authorList>
    </citation>
    <scope>NUCLEOTIDE SEQUENCE</scope>
    <source>
        <strain evidence="2">1063</strain>
    </source>
</reference>
<dbReference type="AlphaFoldDB" id="A0A9D1HRB7"/>
<dbReference type="EMBL" id="DVMN01000055">
    <property type="protein sequence ID" value="HIU21223.1"/>
    <property type="molecule type" value="Genomic_DNA"/>
</dbReference>
<proteinExistence type="predicted"/>
<evidence type="ECO:0000256" key="1">
    <source>
        <dbReference type="SAM" id="SignalP"/>
    </source>
</evidence>
<organism evidence="2 3">
    <name type="scientific">Candidatus Limadaptatus stercorigallinarum</name>
    <dbReference type="NCBI Taxonomy" id="2840845"/>
    <lineage>
        <taxon>Bacteria</taxon>
        <taxon>Bacillati</taxon>
        <taxon>Bacillota</taxon>
        <taxon>Clostridia</taxon>
        <taxon>Eubacteriales</taxon>
        <taxon>Candidatus Limadaptatus</taxon>
    </lineage>
</organism>
<dbReference type="Proteomes" id="UP000824088">
    <property type="component" value="Unassembled WGS sequence"/>
</dbReference>
<reference evidence="2" key="2">
    <citation type="journal article" date="2021" name="PeerJ">
        <title>Extensive microbial diversity within the chicken gut microbiome revealed by metagenomics and culture.</title>
        <authorList>
            <person name="Gilroy R."/>
            <person name="Ravi A."/>
            <person name="Getino M."/>
            <person name="Pursley I."/>
            <person name="Horton D.L."/>
            <person name="Alikhan N.F."/>
            <person name="Baker D."/>
            <person name="Gharbi K."/>
            <person name="Hall N."/>
            <person name="Watson M."/>
            <person name="Adriaenssens E.M."/>
            <person name="Foster-Nyarko E."/>
            <person name="Jarju S."/>
            <person name="Secka A."/>
            <person name="Antonio M."/>
            <person name="Oren A."/>
            <person name="Chaudhuri R.R."/>
            <person name="La Ragione R."/>
            <person name="Hildebrand F."/>
            <person name="Pallen M.J."/>
        </authorList>
    </citation>
    <scope>NUCLEOTIDE SEQUENCE</scope>
    <source>
        <strain evidence="2">1063</strain>
    </source>
</reference>
<accession>A0A9D1HRB7</accession>
<evidence type="ECO:0000313" key="2">
    <source>
        <dbReference type="EMBL" id="HIU21223.1"/>
    </source>
</evidence>
<protein>
    <submittedName>
        <fullName evidence="2">Uncharacterized protein</fullName>
    </submittedName>
</protein>
<name>A0A9D1HRB7_9FIRM</name>
<comment type="caution">
    <text evidence="2">The sequence shown here is derived from an EMBL/GenBank/DDBJ whole genome shotgun (WGS) entry which is preliminary data.</text>
</comment>
<sequence>MKKKIALIVCIVLLVSFMAALLAACDNKTGAEASDVSRSVSALYTGGGEDFVVSIEQGRREDPFIADGKVSEVKDFVELTVTPLSVNTYEEIAYVISDGAENGQTLSGTLTGNTFGEFRTEIPLGFVPASITLTAGEQTSEFALSNVLDGTLTAEDAVNVAKKQFAERIAAEEA</sequence>
<evidence type="ECO:0000313" key="3">
    <source>
        <dbReference type="Proteomes" id="UP000824088"/>
    </source>
</evidence>
<gene>
    <name evidence="2" type="ORF">IAD51_03150</name>
</gene>
<feature type="chain" id="PRO_5039193081" evidence="1">
    <location>
        <begin position="25"/>
        <end position="174"/>
    </location>
</feature>